<comment type="caution">
    <text evidence="1">The sequence shown here is derived from an EMBL/GenBank/DDBJ whole genome shotgun (WGS) entry which is preliminary data.</text>
</comment>
<dbReference type="Proteomes" id="UP001064489">
    <property type="component" value="Chromosome 11"/>
</dbReference>
<reference evidence="1" key="1">
    <citation type="journal article" date="2022" name="Plant J.">
        <title>Strategies of tolerance reflected in two North American maple genomes.</title>
        <authorList>
            <person name="McEvoy S.L."/>
            <person name="Sezen U.U."/>
            <person name="Trouern-Trend A."/>
            <person name="McMahon S.M."/>
            <person name="Schaberg P.G."/>
            <person name="Yang J."/>
            <person name="Wegrzyn J.L."/>
            <person name="Swenson N.G."/>
        </authorList>
    </citation>
    <scope>NUCLEOTIDE SEQUENCE</scope>
    <source>
        <strain evidence="1">91603</strain>
    </source>
</reference>
<keyword evidence="2" id="KW-1185">Reference proteome</keyword>
<protein>
    <submittedName>
        <fullName evidence="1">Uncharacterized protein</fullName>
    </submittedName>
</protein>
<evidence type="ECO:0000313" key="2">
    <source>
        <dbReference type="Proteomes" id="UP001064489"/>
    </source>
</evidence>
<dbReference type="AlphaFoldDB" id="A0AAD5NFJ0"/>
<sequence length="79" mass="8624">MASSSQKVVATVSPELLKQLQFAKASNWLAIQLRAKVEIENVAEDFSCWQCYGGNLFEKASSVEEPEAASVGWGNFPSN</sequence>
<proteinExistence type="predicted"/>
<accession>A0AAD5NFJ0</accession>
<organism evidence="1 2">
    <name type="scientific">Acer negundo</name>
    <name type="common">Box elder</name>
    <dbReference type="NCBI Taxonomy" id="4023"/>
    <lineage>
        <taxon>Eukaryota</taxon>
        <taxon>Viridiplantae</taxon>
        <taxon>Streptophyta</taxon>
        <taxon>Embryophyta</taxon>
        <taxon>Tracheophyta</taxon>
        <taxon>Spermatophyta</taxon>
        <taxon>Magnoliopsida</taxon>
        <taxon>eudicotyledons</taxon>
        <taxon>Gunneridae</taxon>
        <taxon>Pentapetalae</taxon>
        <taxon>rosids</taxon>
        <taxon>malvids</taxon>
        <taxon>Sapindales</taxon>
        <taxon>Sapindaceae</taxon>
        <taxon>Hippocastanoideae</taxon>
        <taxon>Acereae</taxon>
        <taxon>Acer</taxon>
    </lineage>
</organism>
<reference evidence="1" key="2">
    <citation type="submission" date="2023-02" db="EMBL/GenBank/DDBJ databases">
        <authorList>
            <person name="Swenson N.G."/>
            <person name="Wegrzyn J.L."/>
            <person name="Mcevoy S.L."/>
        </authorList>
    </citation>
    <scope>NUCLEOTIDE SEQUENCE</scope>
    <source>
        <strain evidence="1">91603</strain>
        <tissue evidence="1">Leaf</tissue>
    </source>
</reference>
<dbReference type="EMBL" id="JAJSOW010000108">
    <property type="protein sequence ID" value="KAI9153740.1"/>
    <property type="molecule type" value="Genomic_DNA"/>
</dbReference>
<gene>
    <name evidence="1" type="ORF">LWI28_015831</name>
</gene>
<evidence type="ECO:0000313" key="1">
    <source>
        <dbReference type="EMBL" id="KAI9153740.1"/>
    </source>
</evidence>
<name>A0AAD5NFJ0_ACENE</name>